<keyword evidence="2" id="KW-0472">Membrane</keyword>
<evidence type="ECO:0000256" key="2">
    <source>
        <dbReference type="SAM" id="Phobius"/>
    </source>
</evidence>
<feature type="compositionally biased region" description="Pro residues" evidence="1">
    <location>
        <begin position="384"/>
        <end position="393"/>
    </location>
</feature>
<comment type="caution">
    <text evidence="3">The sequence shown here is derived from an EMBL/GenBank/DDBJ whole genome shotgun (WGS) entry which is preliminary data.</text>
</comment>
<feature type="transmembrane region" description="Helical" evidence="2">
    <location>
        <begin position="150"/>
        <end position="174"/>
    </location>
</feature>
<evidence type="ECO:0008006" key="5">
    <source>
        <dbReference type="Google" id="ProtNLM"/>
    </source>
</evidence>
<feature type="compositionally biased region" description="Acidic residues" evidence="1">
    <location>
        <begin position="303"/>
        <end position="312"/>
    </location>
</feature>
<feature type="transmembrane region" description="Helical" evidence="2">
    <location>
        <begin position="7"/>
        <end position="29"/>
    </location>
</feature>
<feature type="region of interest" description="Disordered" evidence="1">
    <location>
        <begin position="224"/>
        <end position="406"/>
    </location>
</feature>
<keyword evidence="2" id="KW-1133">Transmembrane helix</keyword>
<feature type="transmembrane region" description="Helical" evidence="2">
    <location>
        <begin position="77"/>
        <end position="98"/>
    </location>
</feature>
<organism evidence="3 4">
    <name type="scientific">Sporothrix epigloea</name>
    <dbReference type="NCBI Taxonomy" id="1892477"/>
    <lineage>
        <taxon>Eukaryota</taxon>
        <taxon>Fungi</taxon>
        <taxon>Dikarya</taxon>
        <taxon>Ascomycota</taxon>
        <taxon>Pezizomycotina</taxon>
        <taxon>Sordariomycetes</taxon>
        <taxon>Sordariomycetidae</taxon>
        <taxon>Ophiostomatales</taxon>
        <taxon>Ophiostomataceae</taxon>
        <taxon>Sporothrix</taxon>
    </lineage>
</organism>
<dbReference type="EMBL" id="CAWUON010000053">
    <property type="protein sequence ID" value="CAK7269985.1"/>
    <property type="molecule type" value="Genomic_DNA"/>
</dbReference>
<evidence type="ECO:0000256" key="1">
    <source>
        <dbReference type="SAM" id="MobiDB-lite"/>
    </source>
</evidence>
<reference evidence="3 4" key="1">
    <citation type="submission" date="2024-01" db="EMBL/GenBank/DDBJ databases">
        <authorList>
            <person name="Allen C."/>
            <person name="Tagirdzhanova G."/>
        </authorList>
    </citation>
    <scope>NUCLEOTIDE SEQUENCE [LARGE SCALE GENOMIC DNA]</scope>
    <source>
        <strain evidence="3 4">CBS 119000</strain>
    </source>
</reference>
<protein>
    <recommendedName>
        <fullName evidence="5">MARVEL domain-containing protein</fullName>
    </recommendedName>
</protein>
<dbReference type="Proteomes" id="UP001642502">
    <property type="component" value="Unassembled WGS sequence"/>
</dbReference>
<accession>A0ABP0DNY5</accession>
<keyword evidence="2" id="KW-0812">Transmembrane</keyword>
<gene>
    <name evidence="3" type="ORF">SEPCBS119000_003856</name>
</gene>
<feature type="compositionally biased region" description="Low complexity" evidence="1">
    <location>
        <begin position="347"/>
        <end position="367"/>
    </location>
</feature>
<feature type="region of interest" description="Disordered" evidence="1">
    <location>
        <begin position="537"/>
        <end position="561"/>
    </location>
</feature>
<keyword evidence="4" id="KW-1185">Reference proteome</keyword>
<evidence type="ECO:0000313" key="3">
    <source>
        <dbReference type="EMBL" id="CAK7269985.1"/>
    </source>
</evidence>
<sequence length="561" mass="58910">MAIRDYGFYGFAFVTARPLQIIALGVLVGMTGNLISQNSHAHFATPGPVLGTIVVSSITLLWTVLSITAYDDAHIPYWATAALDLLLAVPFVVGAAVLGGPLGGFNCSVLPTAHATDLLAIQTKAATATSPAAYILFVGNSQTTCYQIMAIWGLALALCALFSVTGLAASLLYLGRRRSLPRAAPEITATTSCSVVRGPSPMMPVYRSEPGSIQLASAASKWCGPDEYDDDRHGRNSVHGSLHGRRGSGRPDNSLDDGSFGARPSPASPANRGRSTVMHEQRPLPIGTRGITASAEARAAQDPDNDDDDSDSNDSVLSGGLTTPLSPPPQTHQTMFGLGGPNSTPNSRRASAASSRYSTTSRASSLFQPPPSPPTASSSLLPALSPPSDPGGPPLHLAVMPILGTNPESTTPRLPLLQLTANHTLPKYAATVPALSAPLPTGRAILWPLAYPPSPVWRQHDLPSPLSPILPPRSPLSFRQQQEEQRQCQRQQLLTHRKTLLQRIEGWWDLGLLRGGTIKGRGRPLAAINAVSAMASPRSEPCSAGSSAEPGPAGQLPAAFV</sequence>
<evidence type="ECO:0000313" key="4">
    <source>
        <dbReference type="Proteomes" id="UP001642502"/>
    </source>
</evidence>
<feature type="transmembrane region" description="Helical" evidence="2">
    <location>
        <begin position="49"/>
        <end position="70"/>
    </location>
</feature>
<name>A0ABP0DNY5_9PEZI</name>
<proteinExistence type="predicted"/>